<gene>
    <name evidence="1" type="ORF">ACFQPB_15405</name>
</gene>
<dbReference type="EMBL" id="JBHTCA010000013">
    <property type="protein sequence ID" value="MFC7410254.1"/>
    <property type="molecule type" value="Genomic_DNA"/>
</dbReference>
<protein>
    <submittedName>
        <fullName evidence="1">Uncharacterized protein</fullName>
    </submittedName>
</protein>
<accession>A0ABW2QLH3</accession>
<organism evidence="1 2">
    <name type="scientific">Hydrogenophaga atypica</name>
    <dbReference type="NCBI Taxonomy" id="249409"/>
    <lineage>
        <taxon>Bacteria</taxon>
        <taxon>Pseudomonadati</taxon>
        <taxon>Pseudomonadota</taxon>
        <taxon>Betaproteobacteria</taxon>
        <taxon>Burkholderiales</taxon>
        <taxon>Comamonadaceae</taxon>
        <taxon>Hydrogenophaga</taxon>
    </lineage>
</organism>
<proteinExistence type="predicted"/>
<comment type="caution">
    <text evidence="1">The sequence shown here is derived from an EMBL/GenBank/DDBJ whole genome shotgun (WGS) entry which is preliminary data.</text>
</comment>
<reference evidence="2" key="1">
    <citation type="journal article" date="2019" name="Int. J. Syst. Evol. Microbiol.">
        <title>The Global Catalogue of Microorganisms (GCM) 10K type strain sequencing project: providing services to taxonomists for standard genome sequencing and annotation.</title>
        <authorList>
            <consortium name="The Broad Institute Genomics Platform"/>
            <consortium name="The Broad Institute Genome Sequencing Center for Infectious Disease"/>
            <person name="Wu L."/>
            <person name="Ma J."/>
        </authorList>
    </citation>
    <scope>NUCLEOTIDE SEQUENCE [LARGE SCALE GENOMIC DNA]</scope>
    <source>
        <strain evidence="2">CGMCC 1.12371</strain>
    </source>
</reference>
<evidence type="ECO:0000313" key="2">
    <source>
        <dbReference type="Proteomes" id="UP001596501"/>
    </source>
</evidence>
<name>A0ABW2QLH3_9BURK</name>
<dbReference type="Proteomes" id="UP001596501">
    <property type="component" value="Unassembled WGS sequence"/>
</dbReference>
<keyword evidence="2" id="KW-1185">Reference proteome</keyword>
<evidence type="ECO:0000313" key="1">
    <source>
        <dbReference type="EMBL" id="MFC7410254.1"/>
    </source>
</evidence>
<dbReference type="RefSeq" id="WP_382225051.1">
    <property type="nucleotide sequence ID" value="NZ_JBHTCA010000013.1"/>
</dbReference>
<sequence>MKKGQSLADQLSDLRSGVQTVVKRQVVEPTAQKKLCTEIVSGRPLITFLTEAEAVVERESMWSTASASTSVVHCKRCSFFHLLDSQGLPLVEKKSKVVGPNEDRDLHTASRRVRSRCPNCRSSQTRDMKVIFESVADAQAAIDDLRVEIPYILDAYHCPFGNGIHLTKQSPRRPGEHIAALFQSKYIEKKRLASSVPGPAQEAASFPRLKKEGGAPSRMAKNFRCVLCGYAKNYEMNLKCAWCGELGSYEDVD</sequence>